<organism evidence="2 3">
    <name type="scientific">Methylophilus aquaticus</name>
    <dbReference type="NCBI Taxonomy" id="1971610"/>
    <lineage>
        <taxon>Bacteria</taxon>
        <taxon>Pseudomonadati</taxon>
        <taxon>Pseudomonadota</taxon>
        <taxon>Betaproteobacteria</taxon>
        <taxon>Nitrosomonadales</taxon>
        <taxon>Methylophilaceae</taxon>
        <taxon>Methylophilus</taxon>
    </lineage>
</organism>
<keyword evidence="1" id="KW-0732">Signal</keyword>
<evidence type="ECO:0000313" key="3">
    <source>
        <dbReference type="Proteomes" id="UP001225906"/>
    </source>
</evidence>
<name>A0ABT9JP58_9PROT</name>
<protein>
    <submittedName>
        <fullName evidence="2">Uncharacterized protein</fullName>
    </submittedName>
</protein>
<dbReference type="EMBL" id="JAVCAP010000001">
    <property type="protein sequence ID" value="MDP8566358.1"/>
    <property type="molecule type" value="Genomic_DNA"/>
</dbReference>
<gene>
    <name evidence="2" type="ORF">Q9291_00725</name>
</gene>
<proteinExistence type="predicted"/>
<sequence length="482" mass="54321">MHMRLIFLVLLFHHSHTAFAFTPCRISGFSYAIECTTLVVESSVSHQSLFDVRVFKVAARVRYPLPSPLIWIPSSLSVSPTARAPFMINSLSRIRNKRDLIWIELTPHASGLRNHCGWSKPWNSLSFRLDRFAHPEYLASCQTELKTLGVLDELTPETLAGYYEAVAKQLNLTKVTIFAEQAGAEIASAWQQQSPGRVLFQVMDNPSEARAPSSLMAQAVAIDRKLQAIDTQCRRSGQCASDALGLQQAFSQLRTQLPTLVTVQSPYTFAEESITFTAPFLVYALQQQLNLTEQSQWLPNVFHQANQGNWLPLYQLIAGQWTRRLPQVNDVFYLAEQCIDWQTFTDNTAVAPAHPSFLVNWIYQQLKQRYQTLCQSSPKLMHQPIKHKTQPPPQLILRGGLWSVGQNDTPLESTLLLHVPGVEHVFSYGCAKEVIARYVNVVDKQLQTGKAVSVRQTEIEAECLLNMPLPVKPSLADAIKKK</sequence>
<comment type="caution">
    <text evidence="2">The sequence shown here is derived from an EMBL/GenBank/DDBJ whole genome shotgun (WGS) entry which is preliminary data.</text>
</comment>
<feature type="signal peptide" evidence="1">
    <location>
        <begin position="1"/>
        <end position="20"/>
    </location>
</feature>
<feature type="chain" id="PRO_5047335632" evidence="1">
    <location>
        <begin position="21"/>
        <end position="482"/>
    </location>
</feature>
<evidence type="ECO:0000313" key="2">
    <source>
        <dbReference type="EMBL" id="MDP8566358.1"/>
    </source>
</evidence>
<dbReference type="RefSeq" id="WP_306388064.1">
    <property type="nucleotide sequence ID" value="NZ_JAVCAP010000001.1"/>
</dbReference>
<evidence type="ECO:0000256" key="1">
    <source>
        <dbReference type="SAM" id="SignalP"/>
    </source>
</evidence>
<reference evidence="3" key="1">
    <citation type="journal article" date="2019" name="Int. J. Syst. Evol. Microbiol.">
        <title>The Global Catalogue of Microorganisms (GCM) 10K type strain sequencing project: providing services to taxonomists for standard genome sequencing and annotation.</title>
        <authorList>
            <consortium name="The Broad Institute Genomics Platform"/>
            <consortium name="The Broad Institute Genome Sequencing Center for Infectious Disease"/>
            <person name="Wu L."/>
            <person name="Ma J."/>
        </authorList>
    </citation>
    <scope>NUCLEOTIDE SEQUENCE [LARGE SCALE GENOMIC DNA]</scope>
    <source>
        <strain evidence="3">VKM B-3159</strain>
    </source>
</reference>
<dbReference type="Proteomes" id="UP001225906">
    <property type="component" value="Unassembled WGS sequence"/>
</dbReference>
<accession>A0ABT9JP58</accession>
<keyword evidence="3" id="KW-1185">Reference proteome</keyword>